<keyword evidence="2" id="KW-0732">Signal</keyword>
<feature type="signal peptide" evidence="2">
    <location>
        <begin position="1"/>
        <end position="28"/>
    </location>
</feature>
<name>A0AAE5CBX8_9BACT</name>
<evidence type="ECO:0000313" key="3">
    <source>
        <dbReference type="EMBL" id="NIR73529.1"/>
    </source>
</evidence>
<accession>A0AAE5CBX8</accession>
<feature type="chain" id="PRO_5042158277" evidence="2">
    <location>
        <begin position="29"/>
        <end position="188"/>
    </location>
</feature>
<protein>
    <submittedName>
        <fullName evidence="3">Uncharacterized protein</fullName>
    </submittedName>
</protein>
<organism evidence="3 4">
    <name type="scientific">Candidatus Kutchimonas denitrificans</name>
    <dbReference type="NCBI Taxonomy" id="3056748"/>
    <lineage>
        <taxon>Bacteria</taxon>
        <taxon>Pseudomonadati</taxon>
        <taxon>Gemmatimonadota</taxon>
        <taxon>Gemmatimonadia</taxon>
        <taxon>Candidatus Palauibacterales</taxon>
        <taxon>Candidatus Palauibacteraceae</taxon>
        <taxon>Candidatus Kutchimonas</taxon>
    </lineage>
</organism>
<dbReference type="Proteomes" id="UP000702544">
    <property type="component" value="Unassembled WGS sequence"/>
</dbReference>
<dbReference type="AlphaFoldDB" id="A0AAE5CBX8"/>
<reference evidence="3 4" key="1">
    <citation type="submission" date="2020-01" db="EMBL/GenBank/DDBJ databases">
        <title>Genomes assembled from Gulf of Kutch pelagic sediment metagenomes.</title>
        <authorList>
            <person name="Chandrashekar M."/>
            <person name="Mahajan M.S."/>
            <person name="Dave K.J."/>
            <person name="Vatsa P."/>
            <person name="Nathani N.M."/>
        </authorList>
    </citation>
    <scope>NUCLEOTIDE SEQUENCE [LARGE SCALE GENOMIC DNA]</scope>
    <source>
        <strain evidence="3">KS3-K002</strain>
    </source>
</reference>
<comment type="caution">
    <text evidence="3">The sequence shown here is derived from an EMBL/GenBank/DDBJ whole genome shotgun (WGS) entry which is preliminary data.</text>
</comment>
<sequence>MTRFQIVRSSIAGALAGVALLLSLNACGSGPEVGVIPEHPDLTGTWLFNPDESDQPEDEDRSPPGPPGREPSASRTRIPMSAGFMPSVAFRIEEQDSALVFIDAQGRQRTIYQDGRPFRQRVEGLGILGVQAWWDGDEFVVRKQLESGPTITETYALRNEGRQLTVEIKIIARRRIEFVRVYDRANGP</sequence>
<evidence type="ECO:0000256" key="1">
    <source>
        <dbReference type="SAM" id="MobiDB-lite"/>
    </source>
</evidence>
<dbReference type="EMBL" id="JAACAK010000002">
    <property type="protein sequence ID" value="NIR73529.1"/>
    <property type="molecule type" value="Genomic_DNA"/>
</dbReference>
<feature type="compositionally biased region" description="Acidic residues" evidence="1">
    <location>
        <begin position="51"/>
        <end position="60"/>
    </location>
</feature>
<feature type="region of interest" description="Disordered" evidence="1">
    <location>
        <begin position="39"/>
        <end position="78"/>
    </location>
</feature>
<proteinExistence type="predicted"/>
<evidence type="ECO:0000256" key="2">
    <source>
        <dbReference type="SAM" id="SignalP"/>
    </source>
</evidence>
<gene>
    <name evidence="3" type="ORF">GWO12_00210</name>
</gene>
<evidence type="ECO:0000313" key="4">
    <source>
        <dbReference type="Proteomes" id="UP000702544"/>
    </source>
</evidence>